<keyword evidence="2" id="KW-0812">Transmembrane</keyword>
<evidence type="ECO:0000256" key="1">
    <source>
        <dbReference type="SAM" id="MobiDB-lite"/>
    </source>
</evidence>
<feature type="region of interest" description="Disordered" evidence="1">
    <location>
        <begin position="1"/>
        <end position="55"/>
    </location>
</feature>
<dbReference type="EMBL" id="JAGRRH010000021">
    <property type="protein sequence ID" value="KAG7346241.1"/>
    <property type="molecule type" value="Genomic_DNA"/>
</dbReference>
<keyword evidence="4" id="KW-1185">Reference proteome</keyword>
<reference evidence="3" key="2">
    <citation type="submission" date="2021-04" db="EMBL/GenBank/DDBJ databases">
        <authorList>
            <person name="Podell S."/>
        </authorList>
    </citation>
    <scope>NUCLEOTIDE SEQUENCE</scope>
    <source>
        <strain evidence="3">Hildebrandi</strain>
    </source>
</reference>
<proteinExistence type="predicted"/>
<accession>A0A9K3PGT8</accession>
<comment type="caution">
    <text evidence="3">The sequence shown here is derived from an EMBL/GenBank/DDBJ whole genome shotgun (WGS) entry which is preliminary data.</text>
</comment>
<feature type="transmembrane region" description="Helical" evidence="2">
    <location>
        <begin position="375"/>
        <end position="392"/>
    </location>
</feature>
<protein>
    <submittedName>
        <fullName evidence="3">Uncharacterized protein</fullName>
    </submittedName>
</protein>
<reference evidence="3" key="1">
    <citation type="journal article" date="2021" name="Sci. Rep.">
        <title>Diploid genomic architecture of Nitzschia inconspicua, an elite biomass production diatom.</title>
        <authorList>
            <person name="Oliver A."/>
            <person name="Podell S."/>
            <person name="Pinowska A."/>
            <person name="Traller J.C."/>
            <person name="Smith S.R."/>
            <person name="McClure R."/>
            <person name="Beliaev A."/>
            <person name="Bohutskyi P."/>
            <person name="Hill E.A."/>
            <person name="Rabines A."/>
            <person name="Zheng H."/>
            <person name="Allen L.Z."/>
            <person name="Kuo A."/>
            <person name="Grigoriev I.V."/>
            <person name="Allen A.E."/>
            <person name="Hazlebeck D."/>
            <person name="Allen E.E."/>
        </authorList>
    </citation>
    <scope>NUCLEOTIDE SEQUENCE</scope>
    <source>
        <strain evidence="3">Hildebrandi</strain>
    </source>
</reference>
<dbReference type="AlphaFoldDB" id="A0A9K3PGT8"/>
<evidence type="ECO:0000256" key="2">
    <source>
        <dbReference type="SAM" id="Phobius"/>
    </source>
</evidence>
<gene>
    <name evidence="3" type="ORF">IV203_005309</name>
</gene>
<dbReference type="OrthoDB" id="536576at2759"/>
<feature type="transmembrane region" description="Helical" evidence="2">
    <location>
        <begin position="206"/>
        <end position="225"/>
    </location>
</feature>
<dbReference type="PANTHER" id="PTHR36970:SF1">
    <property type="entry name" value="BESTROPHIN HOMOLOG"/>
    <property type="match status" value="1"/>
</dbReference>
<feature type="compositionally biased region" description="Polar residues" evidence="1">
    <location>
        <begin position="104"/>
        <end position="113"/>
    </location>
</feature>
<feature type="transmembrane region" description="Helical" evidence="2">
    <location>
        <begin position="152"/>
        <end position="171"/>
    </location>
</feature>
<keyword evidence="2" id="KW-1133">Transmembrane helix</keyword>
<feature type="compositionally biased region" description="Basic and acidic residues" evidence="1">
    <location>
        <begin position="1"/>
        <end position="28"/>
    </location>
</feature>
<dbReference type="Proteomes" id="UP000693970">
    <property type="component" value="Unassembled WGS sequence"/>
</dbReference>
<keyword evidence="2" id="KW-0472">Membrane</keyword>
<feature type="region of interest" description="Disordered" evidence="1">
    <location>
        <begin position="102"/>
        <end position="127"/>
    </location>
</feature>
<evidence type="ECO:0000313" key="4">
    <source>
        <dbReference type="Proteomes" id="UP000693970"/>
    </source>
</evidence>
<organism evidence="3 4">
    <name type="scientific">Nitzschia inconspicua</name>
    <dbReference type="NCBI Taxonomy" id="303405"/>
    <lineage>
        <taxon>Eukaryota</taxon>
        <taxon>Sar</taxon>
        <taxon>Stramenopiles</taxon>
        <taxon>Ochrophyta</taxon>
        <taxon>Bacillariophyta</taxon>
        <taxon>Bacillariophyceae</taxon>
        <taxon>Bacillariophycidae</taxon>
        <taxon>Bacillariales</taxon>
        <taxon>Bacillariaceae</taxon>
        <taxon>Nitzschia</taxon>
    </lineage>
</organism>
<dbReference type="PANTHER" id="PTHR36970">
    <property type="entry name" value="UNNAMED PRODUCT"/>
    <property type="match status" value="1"/>
</dbReference>
<name>A0A9K3PGT8_9STRA</name>
<sequence length="688" mass="76261">MEDHVGESEFKGQDQRDIPSLEDHHNEWTTEQSGFGKGAEQEQNHDPIIPSDFTATATTKVRNTINRLSTKSKHYGDVVGLKNAAKRLDASGRPRRREFLAAASASNPNSQWQMSSTPSSKHKSSMTYQTKHPLTVEEQEEMVRAMQIRNPFVLLVLGFYAAFKVMLLYLINMETILSCALTVGLTLYWYDIGRTNEGWNGGGMDYVILAFAVTSPIAAAIGMAYNRREMALMNIADFRSFASQLYMAHSLWDWAENGGRENSDMDLRAHSDAVLAQIVGISDELARFLTLPTTSRSIHRMTRVGRRQAAETVEVAYRLLDSMSHRVTRLCVYGESIKMAGLPSGELSRIRQYERFIEDCIEKLRMIKMYRTPQAFRSFARIFTFVLPPFYAPTYAQVGIDLQNLGMGIAFGIVTALGLTALFESLQVLEDPFIGFLALDGIDVREEFQVLLWSSLVGKRNDIFPDAPPYPVRRRRALTEGIHFPDIAGGRDATKTSTIPRSPPSVLAFGRLNRRSYHDDAHSHASSSLTDVIGTVSRPGTAHGITHDADFVDDHVPKQISETLEFGGLLDEEESHHNSPFGGDSTAGSYVRENSILDGTRVLGSLTFQVALDTATPTDFNTIDTSTPTDFPVFTSNPATVVPTAKISTGALLRASSAPTYDDDVHASYSLDTPFDLSAKQYPCLPPT</sequence>
<evidence type="ECO:0000313" key="3">
    <source>
        <dbReference type="EMBL" id="KAG7346241.1"/>
    </source>
</evidence>